<reference evidence="2" key="1">
    <citation type="submission" date="2016-11" db="UniProtKB">
        <authorList>
            <consortium name="WormBaseParasite"/>
        </authorList>
    </citation>
    <scope>IDENTIFICATION</scope>
    <source>
        <strain evidence="2">pt0022</strain>
    </source>
</reference>
<accession>A0A1I8ENY5</accession>
<feature type="region of interest" description="Disordered" evidence="1">
    <location>
        <begin position="105"/>
        <end position="128"/>
    </location>
</feature>
<organism evidence="2">
    <name type="scientific">Wuchereria bancrofti</name>
    <dbReference type="NCBI Taxonomy" id="6293"/>
    <lineage>
        <taxon>Eukaryota</taxon>
        <taxon>Metazoa</taxon>
        <taxon>Ecdysozoa</taxon>
        <taxon>Nematoda</taxon>
        <taxon>Chromadorea</taxon>
        <taxon>Rhabditida</taxon>
        <taxon>Spirurina</taxon>
        <taxon>Spiruromorpha</taxon>
        <taxon>Filarioidea</taxon>
        <taxon>Onchocercidae</taxon>
        <taxon>Wuchereria</taxon>
    </lineage>
</organism>
<name>A0A1I8ENY5_WUCBA</name>
<dbReference type="AlphaFoldDB" id="A0A1I8ENY5"/>
<evidence type="ECO:0000256" key="1">
    <source>
        <dbReference type="SAM" id="MobiDB-lite"/>
    </source>
</evidence>
<evidence type="ECO:0000313" key="2">
    <source>
        <dbReference type="WBParaSite" id="maker-PairedContig_368-snap-gene-1.22-mRNA-1"/>
    </source>
</evidence>
<proteinExistence type="predicted"/>
<protein>
    <submittedName>
        <fullName evidence="2">Uncharacterized protein</fullName>
    </submittedName>
</protein>
<dbReference type="WBParaSite" id="maker-PairedContig_368-snap-gene-1.22-mRNA-1">
    <property type="protein sequence ID" value="maker-PairedContig_368-snap-gene-1.22-mRNA-1"/>
    <property type="gene ID" value="maker-PairedContig_368-snap-gene-1.22"/>
</dbReference>
<dbReference type="STRING" id="6293.A0A1I8ENY5"/>
<sequence length="230" mass="27317">MVENLEVLCWKFKQHNTFKRTYRKEKLRKKKIQAKKCSDIITRRAIEKRGRQINLKCLENKKQLEKCKNHTAADIAWKNFEQINENYFTALDSCKEGKRKKRQCGCSSSSSNLHHDDPNLNHGLKYSKKLENRVRRNVHGSSDDKNDQEANNDYSKDFMRFKRNECLKDSRQEKTRLLEKFARSCKPDTVYDRDKVSETCKDNLSKLSKERHKAYSNYVTSFRVCYGSLN</sequence>